<dbReference type="Proteomes" id="UP000636888">
    <property type="component" value="Unassembled WGS sequence"/>
</dbReference>
<proteinExistence type="predicted"/>
<accession>A0A8J7JEF1</accession>
<dbReference type="AlphaFoldDB" id="A0A8J7JEF1"/>
<dbReference type="RefSeq" id="WP_199384540.1">
    <property type="nucleotide sequence ID" value="NZ_JAEMHM010000010.1"/>
</dbReference>
<keyword evidence="2" id="KW-1185">Reference proteome</keyword>
<protein>
    <submittedName>
        <fullName evidence="1">Uncharacterized protein</fullName>
    </submittedName>
</protein>
<dbReference type="EMBL" id="JAEMHM010000010">
    <property type="protein sequence ID" value="MBJ6725646.1"/>
    <property type="molecule type" value="Genomic_DNA"/>
</dbReference>
<evidence type="ECO:0000313" key="1">
    <source>
        <dbReference type="EMBL" id="MBJ6725646.1"/>
    </source>
</evidence>
<evidence type="ECO:0000313" key="2">
    <source>
        <dbReference type="Proteomes" id="UP000636888"/>
    </source>
</evidence>
<organism evidence="1 2">
    <name type="scientific">Geomesophilobacter sediminis</name>
    <dbReference type="NCBI Taxonomy" id="2798584"/>
    <lineage>
        <taxon>Bacteria</taxon>
        <taxon>Pseudomonadati</taxon>
        <taxon>Thermodesulfobacteriota</taxon>
        <taxon>Desulfuromonadia</taxon>
        <taxon>Geobacterales</taxon>
        <taxon>Geobacteraceae</taxon>
        <taxon>Geomesophilobacter</taxon>
    </lineage>
</organism>
<reference evidence="1" key="1">
    <citation type="submission" date="2020-12" db="EMBL/GenBank/DDBJ databases">
        <title>Geomonas sp. Red875, isolated from river sediment.</title>
        <authorList>
            <person name="Xu Z."/>
            <person name="Zhang Z."/>
            <person name="Masuda Y."/>
            <person name="Itoh H."/>
            <person name="Senoo K."/>
        </authorList>
    </citation>
    <scope>NUCLEOTIDE SEQUENCE</scope>
    <source>
        <strain evidence="1">Red875</strain>
    </source>
</reference>
<comment type="caution">
    <text evidence="1">The sequence shown here is derived from an EMBL/GenBank/DDBJ whole genome shotgun (WGS) entry which is preliminary data.</text>
</comment>
<name>A0A8J7JEF1_9BACT</name>
<sequence>MDATVQKAIVDLTQLKQSMQNGIGQVNDCIEGLRSGKMRVVDCTETIEKMTNVCRNTLINVERLLPEEEDV</sequence>
<gene>
    <name evidence="1" type="ORF">JFN93_13070</name>
</gene>